<dbReference type="Proteomes" id="UP000008206">
    <property type="component" value="Plasmid Cy782201"/>
</dbReference>
<dbReference type="EMBL" id="CP002199">
    <property type="protein sequence ID" value="ADN17536.1"/>
    <property type="molecule type" value="Genomic_DNA"/>
</dbReference>
<reference evidence="2" key="1">
    <citation type="journal article" date="2011" name="MBio">
        <title>Novel metabolic attributes of the genus Cyanothece, comprising a group of unicellular nitrogen-fixing Cyanobacteria.</title>
        <authorList>
            <person name="Bandyopadhyay A."/>
            <person name="Elvitigala T."/>
            <person name="Welsh E."/>
            <person name="Stockel J."/>
            <person name="Liberton M."/>
            <person name="Min H."/>
            <person name="Sherman L.A."/>
            <person name="Pakrasi H.B."/>
        </authorList>
    </citation>
    <scope>NUCLEOTIDE SEQUENCE [LARGE SCALE GENOMIC DNA]</scope>
    <source>
        <strain evidence="2">PCC 7822</strain>
        <plasmid evidence="2">Cy782201</plasmid>
    </source>
</reference>
<proteinExistence type="predicted"/>
<dbReference type="InterPro" id="IPR026374">
    <property type="entry name" value="Cyano_PEP"/>
</dbReference>
<dbReference type="AlphaFoldDB" id="E0UKQ6"/>
<dbReference type="HOGENOM" id="CLU_1015029_0_0_3"/>
<accession>E0UKQ6</accession>
<name>E0UKQ6_GLOV7</name>
<evidence type="ECO:0008006" key="3">
    <source>
        <dbReference type="Google" id="ProtNLM"/>
    </source>
</evidence>
<evidence type="ECO:0000313" key="1">
    <source>
        <dbReference type="EMBL" id="ADN17536.1"/>
    </source>
</evidence>
<dbReference type="OrthoDB" id="9816455at2"/>
<dbReference type="RefSeq" id="WP_013334286.1">
    <property type="nucleotide sequence ID" value="NC_014533.1"/>
</dbReference>
<geneLocation type="plasmid" evidence="1 2">
    <name>Cy782201</name>
</geneLocation>
<evidence type="ECO:0000313" key="2">
    <source>
        <dbReference type="Proteomes" id="UP000008206"/>
    </source>
</evidence>
<keyword evidence="1" id="KW-0614">Plasmid</keyword>
<keyword evidence="2" id="KW-1185">Reference proteome</keyword>
<sequence>MKKYLSYLSVISLSLLGSLGGISLTPLAANAQLSIKLEATVSADNHYGLFVGNQDASDLLLIGRNEKGPFHIPDTIPPVPNEIPDHPLFFNWEGAESWLKILYKKYKYIYMVVWGDEAVHEGWLGKVALTFTCKTRDCFGTTIVEKKEFFSSDESWEYLISYHLYPGDFGEVPSNSEIHEEVSSANNNSLWMPAIALGSNDGTTLPWKHITGIDNNILILDAFTPDNYYRIFRQEMSCIECNSEPIECVPEPSMILGILMASSLGVFFKLYGISNKLTQQ</sequence>
<organism evidence="1 2">
    <name type="scientific">Gloeothece verrucosa (strain PCC 7822)</name>
    <name type="common">Cyanothece sp. (strain PCC 7822)</name>
    <dbReference type="NCBI Taxonomy" id="497965"/>
    <lineage>
        <taxon>Bacteria</taxon>
        <taxon>Bacillati</taxon>
        <taxon>Cyanobacteriota</taxon>
        <taxon>Cyanophyceae</taxon>
        <taxon>Oscillatoriophycideae</taxon>
        <taxon>Chroococcales</taxon>
        <taxon>Aphanothecaceae</taxon>
        <taxon>Gloeothece</taxon>
        <taxon>Gloeothece verrucosa</taxon>
    </lineage>
</organism>
<dbReference type="KEGG" id="cyj:Cyan7822_5673"/>
<dbReference type="NCBIfam" id="TIGR04155">
    <property type="entry name" value="cyano_PEP"/>
    <property type="match status" value="1"/>
</dbReference>
<protein>
    <recommendedName>
        <fullName evidence="3">PEP-CTERM protein-sorting domain-containing protein</fullName>
    </recommendedName>
</protein>
<gene>
    <name evidence="1" type="ordered locus">Cyan7822_5673</name>
</gene>